<name>A0A0P9F9L3_9CHLR</name>
<keyword evidence="2" id="KW-1185">Reference proteome</keyword>
<organism evidence="1 2">
    <name type="scientific">Kouleothrix aurantiaca</name>
    <dbReference type="NCBI Taxonomy" id="186479"/>
    <lineage>
        <taxon>Bacteria</taxon>
        <taxon>Bacillati</taxon>
        <taxon>Chloroflexota</taxon>
        <taxon>Chloroflexia</taxon>
        <taxon>Chloroflexales</taxon>
        <taxon>Roseiflexineae</taxon>
        <taxon>Roseiflexaceae</taxon>
        <taxon>Kouleothrix</taxon>
    </lineage>
</organism>
<evidence type="ECO:0000313" key="2">
    <source>
        <dbReference type="Proteomes" id="UP000050509"/>
    </source>
</evidence>
<dbReference type="Proteomes" id="UP000050509">
    <property type="component" value="Unassembled WGS sequence"/>
</dbReference>
<accession>A0A0P9F9L3</accession>
<gene>
    <name evidence="1" type="ORF">SE17_10145</name>
</gene>
<dbReference type="EMBL" id="LJCR01000279">
    <property type="protein sequence ID" value="KPV53353.1"/>
    <property type="molecule type" value="Genomic_DNA"/>
</dbReference>
<proteinExistence type="predicted"/>
<protein>
    <submittedName>
        <fullName evidence="1">Uncharacterized protein</fullName>
    </submittedName>
</protein>
<sequence>MPQSTVQRVRGYITVVQEGRFQLQADGGQGLLLTLAHNADADVAALQQFCAAHTYVAVEYAGTPDLASGAAQSVRAIE</sequence>
<reference evidence="1 2" key="1">
    <citation type="submission" date="2015-09" db="EMBL/GenBank/DDBJ databases">
        <title>Draft genome sequence of Kouleothrix aurantiaca JCM 19913.</title>
        <authorList>
            <person name="Hemp J."/>
        </authorList>
    </citation>
    <scope>NUCLEOTIDE SEQUENCE [LARGE SCALE GENOMIC DNA]</scope>
    <source>
        <strain evidence="1 2">COM-B</strain>
    </source>
</reference>
<evidence type="ECO:0000313" key="1">
    <source>
        <dbReference type="EMBL" id="KPV53353.1"/>
    </source>
</evidence>
<dbReference type="AlphaFoldDB" id="A0A0P9F9L3"/>
<comment type="caution">
    <text evidence="1">The sequence shown here is derived from an EMBL/GenBank/DDBJ whole genome shotgun (WGS) entry which is preliminary data.</text>
</comment>